<protein>
    <submittedName>
        <fullName evidence="4">Uncharacterized protein YcnI</fullName>
    </submittedName>
</protein>
<keyword evidence="2" id="KW-0732">Signal</keyword>
<feature type="region of interest" description="Disordered" evidence="1">
    <location>
        <begin position="168"/>
        <end position="189"/>
    </location>
</feature>
<organism evidence="4 5">
    <name type="scientific">Rhizobium esperanzae</name>
    <dbReference type="NCBI Taxonomy" id="1967781"/>
    <lineage>
        <taxon>Bacteria</taxon>
        <taxon>Pseudomonadati</taxon>
        <taxon>Pseudomonadota</taxon>
        <taxon>Alphaproteobacteria</taxon>
        <taxon>Hyphomicrobiales</taxon>
        <taxon>Rhizobiaceae</taxon>
        <taxon>Rhizobium/Agrobacterium group</taxon>
        <taxon>Rhizobium</taxon>
    </lineage>
</organism>
<dbReference type="CDD" id="cd08545">
    <property type="entry name" value="YcnI_like"/>
    <property type="match status" value="1"/>
</dbReference>
<sequence>MAALARHPARWRAIMLKSMAIAFAAAVCAAGAASAHITLEQSQTPSGKAYKAVLRVGHGCEGKATIKIRVKIPEGLLSAKPMPKSGWSIEKVNAAYEKSYDLYGKPVREGVSEITWSGSTLADDEYDEFVFRATVAKEIPPGTRIYVPVVQECTEGAVERWIEVPAAGKSPDDYETPAPYFDVVEQPRS</sequence>
<evidence type="ECO:0000313" key="4">
    <source>
        <dbReference type="EMBL" id="MBB4238011.1"/>
    </source>
</evidence>
<dbReference type="InterPro" id="IPR038507">
    <property type="entry name" value="YcnI-like_sf"/>
</dbReference>
<dbReference type="AlphaFoldDB" id="A0A7W6R7D3"/>
<name>A0A7W6R7D3_9HYPH</name>
<dbReference type="Proteomes" id="UP000540909">
    <property type="component" value="Unassembled WGS sequence"/>
</dbReference>
<proteinExistence type="predicted"/>
<gene>
    <name evidence="4" type="ORF">GGD57_004614</name>
</gene>
<comment type="caution">
    <text evidence="4">The sequence shown here is derived from an EMBL/GenBank/DDBJ whole genome shotgun (WGS) entry which is preliminary data.</text>
</comment>
<feature type="chain" id="PRO_5031407372" evidence="2">
    <location>
        <begin position="36"/>
        <end position="189"/>
    </location>
</feature>
<dbReference type="Pfam" id="PF07987">
    <property type="entry name" value="DUF1775"/>
    <property type="match status" value="1"/>
</dbReference>
<dbReference type="Gene3D" id="2.60.40.2230">
    <property type="entry name" value="Uncharacterised protein YcnI-like PF07987, DUF1775"/>
    <property type="match status" value="1"/>
</dbReference>
<accession>A0A7W6R7D3</accession>
<feature type="signal peptide" evidence="2">
    <location>
        <begin position="1"/>
        <end position="35"/>
    </location>
</feature>
<evidence type="ECO:0000259" key="3">
    <source>
        <dbReference type="Pfam" id="PF07987"/>
    </source>
</evidence>
<evidence type="ECO:0000256" key="2">
    <source>
        <dbReference type="SAM" id="SignalP"/>
    </source>
</evidence>
<feature type="domain" description="YncI copper-binding" evidence="3">
    <location>
        <begin position="36"/>
        <end position="182"/>
    </location>
</feature>
<evidence type="ECO:0000256" key="1">
    <source>
        <dbReference type="SAM" id="MobiDB-lite"/>
    </source>
</evidence>
<reference evidence="4 5" key="1">
    <citation type="submission" date="2020-08" db="EMBL/GenBank/DDBJ databases">
        <title>Genomic Encyclopedia of Type Strains, Phase IV (KMG-V): Genome sequencing to study the core and pangenomes of soil and plant-associated prokaryotes.</title>
        <authorList>
            <person name="Whitman W."/>
        </authorList>
    </citation>
    <scope>NUCLEOTIDE SEQUENCE [LARGE SCALE GENOMIC DNA]</scope>
    <source>
        <strain evidence="4 5">SEMIA 4089</strain>
    </source>
</reference>
<dbReference type="EMBL" id="JACIFY010000018">
    <property type="protein sequence ID" value="MBB4238011.1"/>
    <property type="molecule type" value="Genomic_DNA"/>
</dbReference>
<evidence type="ECO:0000313" key="5">
    <source>
        <dbReference type="Proteomes" id="UP000540909"/>
    </source>
</evidence>
<dbReference type="InterPro" id="IPR012533">
    <property type="entry name" value="YcnI-copper_dom"/>
</dbReference>